<evidence type="ECO:0000259" key="2">
    <source>
        <dbReference type="SMART" id="SM00014"/>
    </source>
</evidence>
<feature type="transmembrane region" description="Helical" evidence="1">
    <location>
        <begin position="184"/>
        <end position="202"/>
    </location>
</feature>
<organism evidence="3 4">
    <name type="scientific">Candidatus Kaiserbacteria bacterium RIFCSPHIGHO2_02_FULL_54_22</name>
    <dbReference type="NCBI Taxonomy" id="1798495"/>
    <lineage>
        <taxon>Bacteria</taxon>
        <taxon>Candidatus Kaiseribacteriota</taxon>
    </lineage>
</organism>
<keyword evidence="1" id="KW-1133">Transmembrane helix</keyword>
<dbReference type="InterPro" id="IPR036938">
    <property type="entry name" value="PAP2/HPO_sf"/>
</dbReference>
<dbReference type="Pfam" id="PF01569">
    <property type="entry name" value="PAP2"/>
    <property type="match status" value="1"/>
</dbReference>
<accession>A0A1F6DN21</accession>
<dbReference type="AlphaFoldDB" id="A0A1F6DN21"/>
<dbReference type="SMART" id="SM00014">
    <property type="entry name" value="acidPPc"/>
    <property type="match status" value="1"/>
</dbReference>
<feature type="transmembrane region" description="Helical" evidence="1">
    <location>
        <begin position="51"/>
        <end position="79"/>
    </location>
</feature>
<dbReference type="Proteomes" id="UP000178532">
    <property type="component" value="Unassembled WGS sequence"/>
</dbReference>
<evidence type="ECO:0000313" key="4">
    <source>
        <dbReference type="Proteomes" id="UP000178532"/>
    </source>
</evidence>
<dbReference type="EMBL" id="MFLI01000004">
    <property type="protein sequence ID" value="OGG62717.1"/>
    <property type="molecule type" value="Genomic_DNA"/>
</dbReference>
<keyword evidence="1" id="KW-0812">Transmembrane</keyword>
<dbReference type="SUPFAM" id="SSF48317">
    <property type="entry name" value="Acid phosphatase/Vanadium-dependent haloperoxidase"/>
    <property type="match status" value="1"/>
</dbReference>
<reference evidence="3 4" key="1">
    <citation type="journal article" date="2016" name="Nat. Commun.">
        <title>Thousands of microbial genomes shed light on interconnected biogeochemical processes in an aquifer system.</title>
        <authorList>
            <person name="Anantharaman K."/>
            <person name="Brown C.T."/>
            <person name="Hug L.A."/>
            <person name="Sharon I."/>
            <person name="Castelle C.J."/>
            <person name="Probst A.J."/>
            <person name="Thomas B.C."/>
            <person name="Singh A."/>
            <person name="Wilkins M.J."/>
            <person name="Karaoz U."/>
            <person name="Brodie E.L."/>
            <person name="Williams K.H."/>
            <person name="Hubbard S.S."/>
            <person name="Banfield J.F."/>
        </authorList>
    </citation>
    <scope>NUCLEOTIDE SEQUENCE [LARGE SCALE GENOMIC DNA]</scope>
</reference>
<dbReference type="Gene3D" id="1.20.144.10">
    <property type="entry name" value="Phosphatidic acid phosphatase type 2/haloperoxidase"/>
    <property type="match status" value="2"/>
</dbReference>
<evidence type="ECO:0000313" key="3">
    <source>
        <dbReference type="EMBL" id="OGG62717.1"/>
    </source>
</evidence>
<name>A0A1F6DN21_9BACT</name>
<keyword evidence="1" id="KW-0472">Membrane</keyword>
<dbReference type="STRING" id="1798495.A3C19_03380"/>
<dbReference type="PANTHER" id="PTHR14969">
    <property type="entry name" value="SPHINGOSINE-1-PHOSPHATE PHOSPHOHYDROLASE"/>
    <property type="match status" value="1"/>
</dbReference>
<comment type="caution">
    <text evidence="3">The sequence shown here is derived from an EMBL/GenBank/DDBJ whole genome shotgun (WGS) entry which is preliminary data.</text>
</comment>
<dbReference type="PANTHER" id="PTHR14969:SF13">
    <property type="entry name" value="AT30094P"/>
    <property type="match status" value="1"/>
</dbReference>
<protein>
    <recommendedName>
        <fullName evidence="2">Phosphatidic acid phosphatase type 2/haloperoxidase domain-containing protein</fullName>
    </recommendedName>
</protein>
<feature type="transmembrane region" description="Helical" evidence="1">
    <location>
        <begin position="155"/>
        <end position="178"/>
    </location>
</feature>
<dbReference type="InterPro" id="IPR000326">
    <property type="entry name" value="PAP2/HPO"/>
</dbReference>
<gene>
    <name evidence="3" type="ORF">A3C19_03380</name>
</gene>
<feature type="domain" description="Phosphatidic acid phosphatase type 2/haloperoxidase" evidence="2">
    <location>
        <begin position="86"/>
        <end position="199"/>
    </location>
</feature>
<evidence type="ECO:0000256" key="1">
    <source>
        <dbReference type="SAM" id="Phobius"/>
    </source>
</evidence>
<sequence length="219" mass="23667">MSRRFSLASIGVLLFLLLALITAGVAAADSFVLASDLRFENALLGNRAPFLVYAFRAVTLLGDIVVVIGIAGIIGIFLYFSKLHRAYIAGLAATLVSAIGINFIMKELVERVRPESFAPSALESAFSFPSGHATFSVALYGFVTYLLCKRYPENATVLISTAIMIILVVGFSRLYLGMHFLSDVLAGYLLGGLCLLFGIWMTKKFGNGNAPQTKITRPN</sequence>
<dbReference type="CDD" id="cd03392">
    <property type="entry name" value="PAP2_like_2"/>
    <property type="match status" value="1"/>
</dbReference>
<proteinExistence type="predicted"/>
<feature type="transmembrane region" description="Helical" evidence="1">
    <location>
        <begin position="86"/>
        <end position="105"/>
    </location>
</feature>
<feature type="transmembrane region" description="Helical" evidence="1">
    <location>
        <begin position="125"/>
        <end position="148"/>
    </location>
</feature>